<dbReference type="Proteomes" id="UP001597097">
    <property type="component" value="Unassembled WGS sequence"/>
</dbReference>
<reference evidence="6" key="1">
    <citation type="journal article" date="2019" name="Int. J. Syst. Evol. Microbiol.">
        <title>The Global Catalogue of Microorganisms (GCM) 10K type strain sequencing project: providing services to taxonomists for standard genome sequencing and annotation.</title>
        <authorList>
            <consortium name="The Broad Institute Genomics Platform"/>
            <consortium name="The Broad Institute Genome Sequencing Center for Infectious Disease"/>
            <person name="Wu L."/>
            <person name="Ma J."/>
        </authorList>
    </citation>
    <scope>NUCLEOTIDE SEQUENCE [LARGE SCALE GENOMIC DNA]</scope>
    <source>
        <strain evidence="6">CGMCC 1.15399</strain>
    </source>
</reference>
<dbReference type="PANTHER" id="PTHR43132">
    <property type="entry name" value="ARSENICAL RESISTANCE OPERON REPRESSOR ARSR-RELATED"/>
    <property type="match status" value="1"/>
</dbReference>
<evidence type="ECO:0000256" key="1">
    <source>
        <dbReference type="ARBA" id="ARBA00023015"/>
    </source>
</evidence>
<dbReference type="RefSeq" id="WP_219538043.1">
    <property type="nucleotide sequence ID" value="NZ_JAHKRM010000043.1"/>
</dbReference>
<proteinExistence type="predicted"/>
<dbReference type="Pfam" id="PF12840">
    <property type="entry name" value="HTH_20"/>
    <property type="match status" value="1"/>
</dbReference>
<dbReference type="CDD" id="cd00090">
    <property type="entry name" value="HTH_ARSR"/>
    <property type="match status" value="1"/>
</dbReference>
<keyword evidence="6" id="KW-1185">Reference proteome</keyword>
<dbReference type="InterPro" id="IPR011991">
    <property type="entry name" value="ArsR-like_HTH"/>
</dbReference>
<evidence type="ECO:0000256" key="3">
    <source>
        <dbReference type="ARBA" id="ARBA00023163"/>
    </source>
</evidence>
<evidence type="ECO:0000313" key="5">
    <source>
        <dbReference type="EMBL" id="MFD1546135.1"/>
    </source>
</evidence>
<name>A0ABW4GTV8_9ACTN</name>
<evidence type="ECO:0000256" key="2">
    <source>
        <dbReference type="ARBA" id="ARBA00023125"/>
    </source>
</evidence>
<evidence type="ECO:0000259" key="4">
    <source>
        <dbReference type="SMART" id="SM00418"/>
    </source>
</evidence>
<keyword evidence="3" id="KW-0804">Transcription</keyword>
<feature type="domain" description="HTH arsR-type" evidence="4">
    <location>
        <begin position="14"/>
        <end position="96"/>
    </location>
</feature>
<dbReference type="InterPro" id="IPR001845">
    <property type="entry name" value="HTH_ArsR_DNA-bd_dom"/>
</dbReference>
<evidence type="ECO:0000313" key="6">
    <source>
        <dbReference type="Proteomes" id="UP001597097"/>
    </source>
</evidence>
<gene>
    <name evidence="5" type="ORF">ACFSJ0_54505</name>
</gene>
<keyword evidence="1" id="KW-0805">Transcription regulation</keyword>
<protein>
    <submittedName>
        <fullName evidence="5">ArsR/SmtB family transcription factor</fullName>
    </submittedName>
</protein>
<accession>A0ABW4GTV8</accession>
<organism evidence="5 6">
    <name type="scientific">Nonomuraea guangzhouensis</name>
    <dbReference type="NCBI Taxonomy" id="1291555"/>
    <lineage>
        <taxon>Bacteria</taxon>
        <taxon>Bacillati</taxon>
        <taxon>Actinomycetota</taxon>
        <taxon>Actinomycetes</taxon>
        <taxon>Streptosporangiales</taxon>
        <taxon>Streptosporangiaceae</taxon>
        <taxon>Nonomuraea</taxon>
    </lineage>
</organism>
<comment type="caution">
    <text evidence="5">The sequence shown here is derived from an EMBL/GenBank/DDBJ whole genome shotgun (WGS) entry which is preliminary data.</text>
</comment>
<keyword evidence="2" id="KW-0238">DNA-binding</keyword>
<dbReference type="InterPro" id="IPR051011">
    <property type="entry name" value="Metal_resp_trans_reg"/>
</dbReference>
<dbReference type="EMBL" id="JBHUCM010000057">
    <property type="protein sequence ID" value="MFD1546135.1"/>
    <property type="molecule type" value="Genomic_DNA"/>
</dbReference>
<sequence length="180" mass="19823">MEAEPDLVVLRSPAQFKALGHPLRHRLVNLLRQRPATLGELTAALGSTKGTVGYHVRVLRDAGLVRLASTRQVRGGTEQRFELISKEFRLDEECGDGAKFLLDAARAEMSPTRSDDPGHTALRHLWLTPDEARALAERLDTLVGDRQPASGPETEAYGLLLSLYRADIPRLPPARGSDEQ</sequence>
<dbReference type="SMART" id="SM00418">
    <property type="entry name" value="HTH_ARSR"/>
    <property type="match status" value="1"/>
</dbReference>
<dbReference type="PANTHER" id="PTHR43132:SF2">
    <property type="entry name" value="ARSENICAL RESISTANCE OPERON REPRESSOR ARSR-RELATED"/>
    <property type="match status" value="1"/>
</dbReference>